<reference evidence="1 2" key="1">
    <citation type="journal article" date="2010" name="J. Bacteriol.">
        <title>Genome sequence of the milbemycin-producing bacterium Streptomyces bingchenggensis.</title>
        <authorList>
            <person name="Wang X.J."/>
            <person name="Yan Y.J."/>
            <person name="Zhang B."/>
            <person name="An J."/>
            <person name="Wang J.J."/>
            <person name="Tian J."/>
            <person name="Jiang L."/>
            <person name="Chen Y.H."/>
            <person name="Huang S.X."/>
            <person name="Yin M."/>
            <person name="Zhang J."/>
            <person name="Gao A.L."/>
            <person name="Liu C.X."/>
            <person name="Zhu Z.X."/>
            <person name="Xiang W.S."/>
        </authorList>
    </citation>
    <scope>NUCLEOTIDE SEQUENCE [LARGE SCALE GENOMIC DNA]</scope>
    <source>
        <strain evidence="1 2">BCW-1</strain>
    </source>
</reference>
<dbReference type="EMBL" id="CP002047">
    <property type="protein sequence ID" value="ADI12934.1"/>
    <property type="molecule type" value="Genomic_DNA"/>
</dbReference>
<dbReference type="HOGENOM" id="CLU_2810438_0_0_11"/>
<dbReference type="KEGG" id="sbh:SBI_09816"/>
<dbReference type="AlphaFoldDB" id="D7CD92"/>
<accession>D7CD92</accession>
<dbReference type="STRING" id="749414.SBI_09816"/>
<evidence type="ECO:0000313" key="2">
    <source>
        <dbReference type="Proteomes" id="UP000000377"/>
    </source>
</evidence>
<keyword evidence="2" id="KW-1185">Reference proteome</keyword>
<name>D7CD92_STRBB</name>
<sequence length="67" mass="7727">MTSHPAQETIARRKAIPAREDGFLDGSEQLLLIYNRWVCERGIKAVPASLLRSKMEEAYRIRLRLNS</sequence>
<dbReference type="PATRIC" id="fig|749414.3.peg.10110"/>
<proteinExistence type="predicted"/>
<dbReference type="RefSeq" id="WP_014182381.1">
    <property type="nucleotide sequence ID" value="NC_016582.1"/>
</dbReference>
<gene>
    <name evidence="1" type="ordered locus">SBI_09816</name>
</gene>
<organism evidence="1 2">
    <name type="scientific">Streptomyces bingchenggensis (strain BCW-1)</name>
    <dbReference type="NCBI Taxonomy" id="749414"/>
    <lineage>
        <taxon>Bacteria</taxon>
        <taxon>Bacillati</taxon>
        <taxon>Actinomycetota</taxon>
        <taxon>Actinomycetes</taxon>
        <taxon>Kitasatosporales</taxon>
        <taxon>Streptomycetaceae</taxon>
        <taxon>Streptomyces</taxon>
    </lineage>
</organism>
<dbReference type="Proteomes" id="UP000000377">
    <property type="component" value="Chromosome"/>
</dbReference>
<protein>
    <submittedName>
        <fullName evidence="1">Uncharacterized protein</fullName>
    </submittedName>
</protein>
<evidence type="ECO:0000313" key="1">
    <source>
        <dbReference type="EMBL" id="ADI12934.1"/>
    </source>
</evidence>